<feature type="compositionally biased region" description="Basic and acidic residues" evidence="1">
    <location>
        <begin position="288"/>
        <end position="301"/>
    </location>
</feature>
<evidence type="ECO:0000313" key="3">
    <source>
        <dbReference type="EMBL" id="SEK80252.1"/>
    </source>
</evidence>
<keyword evidence="2" id="KW-0732">Signal</keyword>
<dbReference type="Pfam" id="PF11064">
    <property type="entry name" value="DUF2865"/>
    <property type="match status" value="1"/>
</dbReference>
<sequence>MIFASLRRVLAPALAFAALTSAAVAQSPACDNWRAELSSLQGQRGGDPRAAQAAQRVAGQLGQLSNQYRAMGCDRGGFLFFGDAPPPQCGGIRAQLGALQQQYAQLQQQAQGGGIEQRRAQLAALINNNCRAPQQRGFFETIFGIEPRRGEIDSTLPELDPDQPSEPTEGGGRQGGPYTVCVRSCDGFFFPLANSPSGREGQDEMCQSLCPGTETRAYGMSSGGDIQNAVARSTGQPYTSLPNALKYTRSFDAACTCRGPGQSWAQALANAEQMLEQRKGDIIVTEQRSQEMSRPKPEQPQRGKKGAANAPAAEAKPATPAPTTLQAAPGDEPTPDANVPTASTESAGVGPQRIDGEKTLQQGDGLKRESKSVTGERRTVRIVAPNLAPNLGVGATARP</sequence>
<evidence type="ECO:0000313" key="4">
    <source>
        <dbReference type="Proteomes" id="UP000199664"/>
    </source>
</evidence>
<dbReference type="STRING" id="1036779.SAMN04515666_10239"/>
<name>A0A1H7K0G2_9HYPH</name>
<evidence type="ECO:0000256" key="1">
    <source>
        <dbReference type="SAM" id="MobiDB-lite"/>
    </source>
</evidence>
<feature type="signal peptide" evidence="2">
    <location>
        <begin position="1"/>
        <end position="25"/>
    </location>
</feature>
<feature type="compositionally biased region" description="Basic and acidic residues" evidence="1">
    <location>
        <begin position="365"/>
        <end position="379"/>
    </location>
</feature>
<keyword evidence="4" id="KW-1185">Reference proteome</keyword>
<evidence type="ECO:0000256" key="2">
    <source>
        <dbReference type="SAM" id="SignalP"/>
    </source>
</evidence>
<reference evidence="4" key="1">
    <citation type="submission" date="2016-10" db="EMBL/GenBank/DDBJ databases">
        <authorList>
            <person name="Varghese N."/>
            <person name="Submissions S."/>
        </authorList>
    </citation>
    <scope>NUCLEOTIDE SEQUENCE [LARGE SCALE GENOMIC DNA]</scope>
    <source>
        <strain evidence="4">LMG 26383,CCUG 61248,R- 45681</strain>
    </source>
</reference>
<feature type="chain" id="PRO_5011451446" description="DUF2865 domain-containing protein" evidence="2">
    <location>
        <begin position="26"/>
        <end position="399"/>
    </location>
</feature>
<accession>A0A1H7K0G2</accession>
<dbReference type="EMBL" id="FOAN01000002">
    <property type="protein sequence ID" value="SEK80252.1"/>
    <property type="molecule type" value="Genomic_DNA"/>
</dbReference>
<dbReference type="InterPro" id="IPR021293">
    <property type="entry name" value="DUF2865"/>
</dbReference>
<feature type="region of interest" description="Disordered" evidence="1">
    <location>
        <begin position="286"/>
        <end position="399"/>
    </location>
</feature>
<proteinExistence type="predicted"/>
<protein>
    <recommendedName>
        <fullName evidence="5">DUF2865 domain-containing protein</fullName>
    </recommendedName>
</protein>
<feature type="compositionally biased region" description="Low complexity" evidence="1">
    <location>
        <begin position="307"/>
        <end position="329"/>
    </location>
</feature>
<dbReference type="Proteomes" id="UP000199664">
    <property type="component" value="Unassembled WGS sequence"/>
</dbReference>
<organism evidence="3 4">
    <name type="scientific">Bosea lupini</name>
    <dbReference type="NCBI Taxonomy" id="1036779"/>
    <lineage>
        <taxon>Bacteria</taxon>
        <taxon>Pseudomonadati</taxon>
        <taxon>Pseudomonadota</taxon>
        <taxon>Alphaproteobacteria</taxon>
        <taxon>Hyphomicrobiales</taxon>
        <taxon>Boseaceae</taxon>
        <taxon>Bosea</taxon>
    </lineage>
</organism>
<evidence type="ECO:0008006" key="5">
    <source>
        <dbReference type="Google" id="ProtNLM"/>
    </source>
</evidence>
<feature type="region of interest" description="Disordered" evidence="1">
    <location>
        <begin position="152"/>
        <end position="175"/>
    </location>
</feature>
<gene>
    <name evidence="3" type="ORF">SAMN04515666_10239</name>
</gene>
<dbReference type="AlphaFoldDB" id="A0A1H7K0G2"/>